<accession>A0A0F9J5M2</accession>
<name>A0A0F9J5M2_9ZZZZ</name>
<dbReference type="AlphaFoldDB" id="A0A0F9J5M2"/>
<dbReference type="EMBL" id="LAZR01017250">
    <property type="protein sequence ID" value="KKM01206.1"/>
    <property type="molecule type" value="Genomic_DNA"/>
</dbReference>
<sequence>MSRESMYPLFRHLQSEGNEAIRGSTGVSVKLKIKRLPETGEWKVCWYEDDVLNEDRSYYAGDQEDAQLTARAMADEAYRMGYSTVEVFS</sequence>
<proteinExistence type="predicted"/>
<reference evidence="1" key="1">
    <citation type="journal article" date="2015" name="Nature">
        <title>Complex archaea that bridge the gap between prokaryotes and eukaryotes.</title>
        <authorList>
            <person name="Spang A."/>
            <person name="Saw J.H."/>
            <person name="Jorgensen S.L."/>
            <person name="Zaremba-Niedzwiedzka K."/>
            <person name="Martijn J."/>
            <person name="Lind A.E."/>
            <person name="van Eijk R."/>
            <person name="Schleper C."/>
            <person name="Guy L."/>
            <person name="Ettema T.J."/>
        </authorList>
    </citation>
    <scope>NUCLEOTIDE SEQUENCE</scope>
</reference>
<evidence type="ECO:0000313" key="1">
    <source>
        <dbReference type="EMBL" id="KKM01206.1"/>
    </source>
</evidence>
<protein>
    <recommendedName>
        <fullName evidence="2">DUF1508 domain-containing protein</fullName>
    </recommendedName>
</protein>
<organism evidence="1">
    <name type="scientific">marine sediment metagenome</name>
    <dbReference type="NCBI Taxonomy" id="412755"/>
    <lineage>
        <taxon>unclassified sequences</taxon>
        <taxon>metagenomes</taxon>
        <taxon>ecological metagenomes</taxon>
    </lineage>
</organism>
<evidence type="ECO:0008006" key="2">
    <source>
        <dbReference type="Google" id="ProtNLM"/>
    </source>
</evidence>
<comment type="caution">
    <text evidence="1">The sequence shown here is derived from an EMBL/GenBank/DDBJ whole genome shotgun (WGS) entry which is preliminary data.</text>
</comment>
<gene>
    <name evidence="1" type="ORF">LCGC14_1796710</name>
</gene>